<evidence type="ECO:0000256" key="1">
    <source>
        <dbReference type="SAM" id="MobiDB-lite"/>
    </source>
</evidence>
<keyword evidence="3" id="KW-1185">Reference proteome</keyword>
<evidence type="ECO:0000313" key="3">
    <source>
        <dbReference type="Proteomes" id="UP000316759"/>
    </source>
</evidence>
<feature type="compositionally biased region" description="Acidic residues" evidence="1">
    <location>
        <begin position="50"/>
        <end position="62"/>
    </location>
</feature>
<organism evidence="2 3">
    <name type="scientific">Fasciola gigantica</name>
    <name type="common">Giant liver fluke</name>
    <dbReference type="NCBI Taxonomy" id="46835"/>
    <lineage>
        <taxon>Eukaryota</taxon>
        <taxon>Metazoa</taxon>
        <taxon>Spiralia</taxon>
        <taxon>Lophotrochozoa</taxon>
        <taxon>Platyhelminthes</taxon>
        <taxon>Trematoda</taxon>
        <taxon>Digenea</taxon>
        <taxon>Plagiorchiida</taxon>
        <taxon>Echinostomata</taxon>
        <taxon>Echinostomatoidea</taxon>
        <taxon>Fasciolidae</taxon>
        <taxon>Fasciola</taxon>
    </lineage>
</organism>
<feature type="region of interest" description="Disordered" evidence="1">
    <location>
        <begin position="38"/>
        <end position="70"/>
    </location>
</feature>
<dbReference type="AlphaFoldDB" id="A0A504YRS2"/>
<reference evidence="2 3" key="1">
    <citation type="submission" date="2019-04" db="EMBL/GenBank/DDBJ databases">
        <title>Annotation for the trematode Fasciola gigantica.</title>
        <authorList>
            <person name="Choi Y.-J."/>
        </authorList>
    </citation>
    <scope>NUCLEOTIDE SEQUENCE [LARGE SCALE GENOMIC DNA]</scope>
    <source>
        <strain evidence="2">Uganda_cow_1</strain>
    </source>
</reference>
<proteinExistence type="predicted"/>
<gene>
    <name evidence="2" type="ORF">FGIG_12070</name>
</gene>
<name>A0A504YRS2_FASGI</name>
<protein>
    <submittedName>
        <fullName evidence="2">Uncharacterized protein</fullName>
    </submittedName>
</protein>
<dbReference type="EMBL" id="SUNJ01006229">
    <property type="protein sequence ID" value="TPP62981.1"/>
    <property type="molecule type" value="Genomic_DNA"/>
</dbReference>
<accession>A0A504YRS2</accession>
<sequence length="70" mass="7949">MYITNKRLVAFDLNQLSCVPNFSFGPEYVQRFATEEVLKAEENGGPEPNSSDDESSMSDYTDDMTKDMEL</sequence>
<dbReference type="STRING" id="46835.A0A504YRS2"/>
<dbReference type="Proteomes" id="UP000316759">
    <property type="component" value="Unassembled WGS sequence"/>
</dbReference>
<comment type="caution">
    <text evidence="2">The sequence shown here is derived from an EMBL/GenBank/DDBJ whole genome shotgun (WGS) entry which is preliminary data.</text>
</comment>
<evidence type="ECO:0000313" key="2">
    <source>
        <dbReference type="EMBL" id="TPP62981.1"/>
    </source>
</evidence>